<dbReference type="Proteomes" id="UP001302652">
    <property type="component" value="Chromosome 2"/>
</dbReference>
<evidence type="ECO:0000313" key="1">
    <source>
        <dbReference type="EMBL" id="WOD15950.1"/>
    </source>
</evidence>
<dbReference type="EMBL" id="CP136512">
    <property type="protein sequence ID" value="WOD15950.1"/>
    <property type="molecule type" value="Genomic_DNA"/>
</dbReference>
<accession>A0ABZ0EHF5</accession>
<reference evidence="1 2" key="1">
    <citation type="submission" date="2023-10" db="EMBL/GenBank/DDBJ databases">
        <title>Surface-active antibiotics is a multifunctional adaptation for post-fire microbes.</title>
        <authorList>
            <person name="Liu M.D."/>
            <person name="Du Y."/>
            <person name="Koupaei S.K."/>
            <person name="Kim N.R."/>
            <person name="Zhang W."/>
            <person name="Traxler M.F."/>
        </authorList>
    </citation>
    <scope>NUCLEOTIDE SEQUENCE [LARGE SCALE GENOMIC DNA]</scope>
    <source>
        <strain evidence="1 2">F3</strain>
    </source>
</reference>
<dbReference type="RefSeq" id="WP_317018390.1">
    <property type="nucleotide sequence ID" value="NZ_CP136512.1"/>
</dbReference>
<evidence type="ECO:0000313" key="2">
    <source>
        <dbReference type="Proteomes" id="UP001302652"/>
    </source>
</evidence>
<sequence>MTYNLNDAIAEAADRAIDPDRIQYPHLFVIRIITNEEIREHQATYSTSANTIEHPYQYLGRLAASIKKVVPIEEARYIPVSGQFKGVSRTKLKVAGWFSVKGFRRSTVTTVEADTWLDTSTGEILTKKSARENGIRIPMAKSISERMLDTIGRIQRCAPGEREFVTYVLKMRNRRGGLVVDLDTVIEFWIAHKYPGIRSTDKSRKRRRLGAVLEDRRVMANSQTLASDLQVLGNPTKQEIIEESARVFEVIKPRPKQGCSAIIFG</sequence>
<name>A0ABZ0EHF5_9BURK</name>
<keyword evidence="2" id="KW-1185">Reference proteome</keyword>
<organism evidence="1 2">
    <name type="scientific">Paraburkholderia kirstenboschensis</name>
    <dbReference type="NCBI Taxonomy" id="1245436"/>
    <lineage>
        <taxon>Bacteria</taxon>
        <taxon>Pseudomonadati</taxon>
        <taxon>Pseudomonadota</taxon>
        <taxon>Betaproteobacteria</taxon>
        <taxon>Burkholderiales</taxon>
        <taxon>Burkholderiaceae</taxon>
        <taxon>Paraburkholderia</taxon>
    </lineage>
</organism>
<protein>
    <submittedName>
        <fullName evidence="1">Uncharacterized protein</fullName>
    </submittedName>
</protein>
<proteinExistence type="predicted"/>
<gene>
    <name evidence="1" type="ORF">RW095_22230</name>
</gene>